<reference evidence="1" key="1">
    <citation type="submission" date="2022-10" db="EMBL/GenBank/DDBJ databases">
        <title>Two novel species of Flavobacterium.</title>
        <authorList>
            <person name="Liu Q."/>
            <person name="Xin Y.-H."/>
        </authorList>
    </citation>
    <scope>NUCLEOTIDE SEQUENCE</scope>
    <source>
        <strain evidence="1">LS1R49</strain>
    </source>
</reference>
<name>A0A9X2ZBD4_9FLAO</name>
<sequence>MALNSSGKISISDICIEKNIGDGKPLTNISLTTLSTTNINSASIAKPNKISPHGISEFYSYNHTFVAPSITITNYSAGNLYFTLSGTGYSTSALTIKSSSTSSSGPWISNTAGPSSPRSIVVPTVTTWYQIQDAITPSILSNVYQYLKTDNTPPPAPNLNGSFSNATRTLNLSWNIVTDPSSPVTYMVYNDNFHVASPAINSANFYGASISSGRNSWTVRAVDAAGNISAYSNAFTFMAI</sequence>
<evidence type="ECO:0000313" key="1">
    <source>
        <dbReference type="EMBL" id="MCV9928111.1"/>
    </source>
</evidence>
<protein>
    <recommendedName>
        <fullName evidence="3">Fibronectin type-III domain-containing protein</fullName>
    </recommendedName>
</protein>
<dbReference type="AlphaFoldDB" id="A0A9X2ZBD4"/>
<evidence type="ECO:0000313" key="2">
    <source>
        <dbReference type="Proteomes" id="UP001151079"/>
    </source>
</evidence>
<evidence type="ECO:0008006" key="3">
    <source>
        <dbReference type="Google" id="ProtNLM"/>
    </source>
</evidence>
<dbReference type="InterPro" id="IPR013783">
    <property type="entry name" value="Ig-like_fold"/>
</dbReference>
<dbReference type="RefSeq" id="WP_264206235.1">
    <property type="nucleotide sequence ID" value="NZ_JAOZEW010000010.1"/>
</dbReference>
<dbReference type="Gene3D" id="2.60.40.10">
    <property type="entry name" value="Immunoglobulins"/>
    <property type="match status" value="1"/>
</dbReference>
<organism evidence="1 2">
    <name type="scientific">Flavobacterium shii</name>
    <dbReference type="NCBI Taxonomy" id="2987687"/>
    <lineage>
        <taxon>Bacteria</taxon>
        <taxon>Pseudomonadati</taxon>
        <taxon>Bacteroidota</taxon>
        <taxon>Flavobacteriia</taxon>
        <taxon>Flavobacteriales</taxon>
        <taxon>Flavobacteriaceae</taxon>
        <taxon>Flavobacterium</taxon>
    </lineage>
</organism>
<accession>A0A9X2ZBD4</accession>
<proteinExistence type="predicted"/>
<gene>
    <name evidence="1" type="ORF">OIU83_10630</name>
</gene>
<dbReference type="Proteomes" id="UP001151079">
    <property type="component" value="Unassembled WGS sequence"/>
</dbReference>
<dbReference type="EMBL" id="JAOZEW010000010">
    <property type="protein sequence ID" value="MCV9928111.1"/>
    <property type="molecule type" value="Genomic_DNA"/>
</dbReference>
<comment type="caution">
    <text evidence="1">The sequence shown here is derived from an EMBL/GenBank/DDBJ whole genome shotgun (WGS) entry which is preliminary data.</text>
</comment>
<keyword evidence="2" id="KW-1185">Reference proteome</keyword>